<evidence type="ECO:0000256" key="5">
    <source>
        <dbReference type="ARBA" id="ARBA00022679"/>
    </source>
</evidence>
<feature type="active site" description="Proton donor" evidence="7">
    <location>
        <position position="89"/>
    </location>
</feature>
<protein>
    <recommendedName>
        <fullName evidence="3 7">6,7-dimethyl-8-ribityllumazine synthase</fullName>
        <shortName evidence="7">DMRL synthase</shortName>
        <shortName evidence="7">LS</shortName>
        <shortName evidence="7">Lumazine synthase</shortName>
        <ecNumber evidence="3 7">2.5.1.78</ecNumber>
    </recommendedName>
</protein>
<dbReference type="EC" id="2.5.1.78" evidence="3 7"/>
<evidence type="ECO:0000256" key="7">
    <source>
        <dbReference type="HAMAP-Rule" id="MF_00178"/>
    </source>
</evidence>
<dbReference type="PANTHER" id="PTHR21058:SF0">
    <property type="entry name" value="6,7-DIMETHYL-8-RIBITYLLUMAZINE SYNTHASE"/>
    <property type="match status" value="1"/>
</dbReference>
<dbReference type="RefSeq" id="WP_343789923.1">
    <property type="nucleotide sequence ID" value="NZ_BAAAEU010000007.1"/>
</dbReference>
<dbReference type="Gene3D" id="3.40.50.960">
    <property type="entry name" value="Lumazine/riboflavin synthase"/>
    <property type="match status" value="1"/>
</dbReference>
<dbReference type="CDD" id="cd09209">
    <property type="entry name" value="Lumazine_synthase-I"/>
    <property type="match status" value="1"/>
</dbReference>
<dbReference type="PANTHER" id="PTHR21058">
    <property type="entry name" value="6,7-DIMETHYL-8-RIBITYLLUMAZINE SYNTHASE DMRL SYNTHASE LUMAZINE SYNTHASE"/>
    <property type="match status" value="1"/>
</dbReference>
<feature type="binding site" evidence="7">
    <location>
        <begin position="57"/>
        <end position="59"/>
    </location>
    <ligand>
        <name>5-amino-6-(D-ribitylamino)uracil</name>
        <dbReference type="ChEBI" id="CHEBI:15934"/>
    </ligand>
</feature>
<evidence type="ECO:0000256" key="4">
    <source>
        <dbReference type="ARBA" id="ARBA00022619"/>
    </source>
</evidence>
<comment type="catalytic activity">
    <reaction evidence="6 7">
        <text>(2S)-2-hydroxy-3-oxobutyl phosphate + 5-amino-6-(D-ribitylamino)uracil = 6,7-dimethyl-8-(1-D-ribityl)lumazine + phosphate + 2 H2O + H(+)</text>
        <dbReference type="Rhea" id="RHEA:26152"/>
        <dbReference type="ChEBI" id="CHEBI:15377"/>
        <dbReference type="ChEBI" id="CHEBI:15378"/>
        <dbReference type="ChEBI" id="CHEBI:15934"/>
        <dbReference type="ChEBI" id="CHEBI:43474"/>
        <dbReference type="ChEBI" id="CHEBI:58201"/>
        <dbReference type="ChEBI" id="CHEBI:58830"/>
        <dbReference type="EC" id="2.5.1.78"/>
    </reaction>
</comment>
<dbReference type="InterPro" id="IPR002180">
    <property type="entry name" value="LS/RS"/>
</dbReference>
<dbReference type="Pfam" id="PF00885">
    <property type="entry name" value="DMRL_synthase"/>
    <property type="match status" value="1"/>
</dbReference>
<dbReference type="InterPro" id="IPR036467">
    <property type="entry name" value="LS/RS_sf"/>
</dbReference>
<keyword evidence="4 7" id="KW-0686">Riboflavin biosynthesis</keyword>
<feature type="binding site" evidence="7">
    <location>
        <position position="23"/>
    </location>
    <ligand>
        <name>5-amino-6-(D-ribitylamino)uracil</name>
        <dbReference type="ChEBI" id="CHEBI:15934"/>
    </ligand>
</feature>
<evidence type="ECO:0000313" key="9">
    <source>
        <dbReference type="Proteomes" id="UP001501523"/>
    </source>
</evidence>
<dbReference type="HAMAP" id="MF_00178">
    <property type="entry name" value="Lumazine_synth"/>
    <property type="match status" value="1"/>
</dbReference>
<dbReference type="InterPro" id="IPR034964">
    <property type="entry name" value="LS"/>
</dbReference>
<evidence type="ECO:0000256" key="3">
    <source>
        <dbReference type="ARBA" id="ARBA00012664"/>
    </source>
</evidence>
<dbReference type="Proteomes" id="UP001501523">
    <property type="component" value="Unassembled WGS sequence"/>
</dbReference>
<comment type="function">
    <text evidence="7">Catalyzes the formation of 6,7-dimethyl-8-ribityllumazine by condensation of 5-amino-6-(D-ribitylamino)uracil with 3,4-dihydroxy-2-butanone 4-phosphate. This is the penultimate step in the biosynthesis of riboflavin.</text>
</comment>
<feature type="binding site" evidence="7">
    <location>
        <begin position="81"/>
        <end position="83"/>
    </location>
    <ligand>
        <name>5-amino-6-(D-ribitylamino)uracil</name>
        <dbReference type="ChEBI" id="CHEBI:15934"/>
    </ligand>
</feature>
<evidence type="ECO:0000256" key="2">
    <source>
        <dbReference type="ARBA" id="ARBA00007424"/>
    </source>
</evidence>
<feature type="binding site" evidence="7">
    <location>
        <begin position="86"/>
        <end position="87"/>
    </location>
    <ligand>
        <name>(2S)-2-hydroxy-3-oxobutyl phosphate</name>
        <dbReference type="ChEBI" id="CHEBI:58830"/>
    </ligand>
</feature>
<comment type="caution">
    <text evidence="8">The sequence shown here is derived from an EMBL/GenBank/DDBJ whole genome shotgun (WGS) entry which is preliminary data.</text>
</comment>
<dbReference type="SUPFAM" id="SSF52121">
    <property type="entry name" value="Lumazine synthase"/>
    <property type="match status" value="1"/>
</dbReference>
<dbReference type="NCBIfam" id="TIGR00114">
    <property type="entry name" value="lumazine-synth"/>
    <property type="match status" value="1"/>
</dbReference>
<feature type="binding site" evidence="7">
    <location>
        <position position="114"/>
    </location>
    <ligand>
        <name>5-amino-6-(D-ribitylamino)uracil</name>
        <dbReference type="ChEBI" id="CHEBI:15934"/>
    </ligand>
</feature>
<feature type="binding site" evidence="7">
    <location>
        <position position="128"/>
    </location>
    <ligand>
        <name>(2S)-2-hydroxy-3-oxobutyl phosphate</name>
        <dbReference type="ChEBI" id="CHEBI:58830"/>
    </ligand>
</feature>
<accession>A0ABN1II29</accession>
<evidence type="ECO:0000256" key="6">
    <source>
        <dbReference type="ARBA" id="ARBA00048785"/>
    </source>
</evidence>
<evidence type="ECO:0000256" key="1">
    <source>
        <dbReference type="ARBA" id="ARBA00004917"/>
    </source>
</evidence>
<dbReference type="EMBL" id="BAAAEU010000007">
    <property type="protein sequence ID" value="GAA0714197.1"/>
    <property type="molecule type" value="Genomic_DNA"/>
</dbReference>
<keyword evidence="5 7" id="KW-0808">Transferase</keyword>
<comment type="subunit">
    <text evidence="7">Forms an icosahedral capsid composed of 60 subunits, arranged as a dodecamer of pentamers.</text>
</comment>
<comment type="similarity">
    <text evidence="2 7">Belongs to the DMRL synthase family.</text>
</comment>
<keyword evidence="9" id="KW-1185">Reference proteome</keyword>
<evidence type="ECO:0000313" key="8">
    <source>
        <dbReference type="EMBL" id="GAA0714197.1"/>
    </source>
</evidence>
<name>A0ABN1II29_9GAMM</name>
<sequence length="176" mass="18536">MPTYSGELRPVADARYALVASRWNPRIVDALVDGALHTLREHGVADAAIDLVRVPGAWEIPQAAAKLAATGGCAAIIALGCVVRGDTRHYEHVADGCADGLMRVALEHRMPVLNGVLAVELHADAQARAGGAHGNKGEEVALAALEMADLWSKLESAGRDGRFSTLAIKDDRKGES</sequence>
<proteinExistence type="inferred from homology"/>
<reference evidence="8 9" key="1">
    <citation type="journal article" date="2019" name="Int. J. Syst. Evol. Microbiol.">
        <title>The Global Catalogue of Microorganisms (GCM) 10K type strain sequencing project: providing services to taxonomists for standard genome sequencing and annotation.</title>
        <authorList>
            <consortium name="The Broad Institute Genomics Platform"/>
            <consortium name="The Broad Institute Genome Sequencing Center for Infectious Disease"/>
            <person name="Wu L."/>
            <person name="Ma J."/>
        </authorList>
    </citation>
    <scope>NUCLEOTIDE SEQUENCE [LARGE SCALE GENOMIC DNA]</scope>
    <source>
        <strain evidence="8 9">JCM 15421</strain>
    </source>
</reference>
<gene>
    <name evidence="7 8" type="primary">ribH</name>
    <name evidence="8" type="ORF">GCM10009105_18470</name>
</gene>
<organism evidence="8 9">
    <name type="scientific">Dokdonella soli</name>
    <dbReference type="NCBI Taxonomy" id="529810"/>
    <lineage>
        <taxon>Bacteria</taxon>
        <taxon>Pseudomonadati</taxon>
        <taxon>Pseudomonadota</taxon>
        <taxon>Gammaproteobacteria</taxon>
        <taxon>Lysobacterales</taxon>
        <taxon>Rhodanobacteraceae</taxon>
        <taxon>Dokdonella</taxon>
    </lineage>
</organism>
<comment type="pathway">
    <text evidence="1 7">Cofactor biosynthesis; riboflavin biosynthesis; riboflavin from 2-hydroxy-3-oxobutyl phosphate and 5-amino-6-(D-ribitylamino)uracil: step 1/2.</text>
</comment>